<dbReference type="EMBL" id="PKMF04000059">
    <property type="protein sequence ID" value="KAK7853990.1"/>
    <property type="molecule type" value="Genomic_DNA"/>
</dbReference>
<comment type="caution">
    <text evidence="1">The sequence shown here is derived from an EMBL/GenBank/DDBJ whole genome shotgun (WGS) entry which is preliminary data.</text>
</comment>
<gene>
    <name evidence="1" type="ORF">CFP56_033836</name>
</gene>
<organism evidence="1 2">
    <name type="scientific">Quercus suber</name>
    <name type="common">Cork oak</name>
    <dbReference type="NCBI Taxonomy" id="58331"/>
    <lineage>
        <taxon>Eukaryota</taxon>
        <taxon>Viridiplantae</taxon>
        <taxon>Streptophyta</taxon>
        <taxon>Embryophyta</taxon>
        <taxon>Tracheophyta</taxon>
        <taxon>Spermatophyta</taxon>
        <taxon>Magnoliopsida</taxon>
        <taxon>eudicotyledons</taxon>
        <taxon>Gunneridae</taxon>
        <taxon>Pentapetalae</taxon>
        <taxon>rosids</taxon>
        <taxon>fabids</taxon>
        <taxon>Fagales</taxon>
        <taxon>Fagaceae</taxon>
        <taxon>Quercus</taxon>
    </lineage>
</organism>
<reference evidence="1 2" key="1">
    <citation type="journal article" date="2018" name="Sci. Data">
        <title>The draft genome sequence of cork oak.</title>
        <authorList>
            <person name="Ramos A.M."/>
            <person name="Usie A."/>
            <person name="Barbosa P."/>
            <person name="Barros P.M."/>
            <person name="Capote T."/>
            <person name="Chaves I."/>
            <person name="Simoes F."/>
            <person name="Abreu I."/>
            <person name="Carrasquinho I."/>
            <person name="Faro C."/>
            <person name="Guimaraes J.B."/>
            <person name="Mendonca D."/>
            <person name="Nobrega F."/>
            <person name="Rodrigues L."/>
            <person name="Saibo N.J.M."/>
            <person name="Varela M.C."/>
            <person name="Egas C."/>
            <person name="Matos J."/>
            <person name="Miguel C.M."/>
            <person name="Oliveira M.M."/>
            <person name="Ricardo C.P."/>
            <person name="Goncalves S."/>
        </authorList>
    </citation>
    <scope>NUCLEOTIDE SEQUENCE [LARGE SCALE GENOMIC DNA]</scope>
    <source>
        <strain evidence="2">cv. HL8</strain>
    </source>
</reference>
<evidence type="ECO:0000313" key="1">
    <source>
        <dbReference type="EMBL" id="KAK7853990.1"/>
    </source>
</evidence>
<keyword evidence="2" id="KW-1185">Reference proteome</keyword>
<accession>A0AAW0LRR5</accession>
<name>A0AAW0LRR5_QUESU</name>
<evidence type="ECO:0000313" key="2">
    <source>
        <dbReference type="Proteomes" id="UP000237347"/>
    </source>
</evidence>
<protein>
    <submittedName>
        <fullName evidence="1">Uncharacterized protein</fullName>
    </submittedName>
</protein>
<dbReference type="AlphaFoldDB" id="A0AAW0LRR5"/>
<sequence length="69" mass="8001">MHQSEGNLGIYYLDYICDLFTYSNKSKSRRCKFCNCSLLGISYNLDMLFGSQSIRNRPYSYGTFTLTSN</sequence>
<dbReference type="Proteomes" id="UP000237347">
    <property type="component" value="Unassembled WGS sequence"/>
</dbReference>
<proteinExistence type="predicted"/>